<reference evidence="3" key="1">
    <citation type="journal article" date="2019" name="Int. J. Syst. Evol. Microbiol.">
        <title>The Global Catalogue of Microorganisms (GCM) 10K type strain sequencing project: providing services to taxonomists for standard genome sequencing and annotation.</title>
        <authorList>
            <consortium name="The Broad Institute Genomics Platform"/>
            <consortium name="The Broad Institute Genome Sequencing Center for Infectious Disease"/>
            <person name="Wu L."/>
            <person name="Ma J."/>
        </authorList>
    </citation>
    <scope>NUCLEOTIDE SEQUENCE [LARGE SCALE GENOMIC DNA]</scope>
    <source>
        <strain evidence="3">KCTC 42498</strain>
    </source>
</reference>
<name>A0ABW5IMV9_9BACT</name>
<comment type="caution">
    <text evidence="2">The sequence shown here is derived from an EMBL/GenBank/DDBJ whole genome shotgun (WGS) entry which is preliminary data.</text>
</comment>
<sequence>MKACFTLLLLLVAGSNIIANAQVLPEHPNAKPAPIQKDLHVVKPYVTINAQETAMGAFIVEPDQIASVEVIKEQDAVKQFGDKAREGAVIIRLRESVSLVRVQEVYDFFQVSPDHQQLKLTINDQLVSDKEKLLADLQQIEKLELKKQDVTAVKRNSFDEEAPYLNIVTVKQ</sequence>
<protein>
    <submittedName>
        <fullName evidence="2">Uncharacterized protein</fullName>
    </submittedName>
</protein>
<keyword evidence="3" id="KW-1185">Reference proteome</keyword>
<proteinExistence type="predicted"/>
<organism evidence="2 3">
    <name type="scientific">Pontibacter locisalis</name>
    <dbReference type="NCBI Taxonomy" id="1719035"/>
    <lineage>
        <taxon>Bacteria</taxon>
        <taxon>Pseudomonadati</taxon>
        <taxon>Bacteroidota</taxon>
        <taxon>Cytophagia</taxon>
        <taxon>Cytophagales</taxon>
        <taxon>Hymenobacteraceae</taxon>
        <taxon>Pontibacter</taxon>
    </lineage>
</organism>
<dbReference type="RefSeq" id="WP_377507573.1">
    <property type="nucleotide sequence ID" value="NZ_JBHULU010000015.1"/>
</dbReference>
<feature type="signal peptide" evidence="1">
    <location>
        <begin position="1"/>
        <end position="21"/>
    </location>
</feature>
<dbReference type="Proteomes" id="UP001597544">
    <property type="component" value="Unassembled WGS sequence"/>
</dbReference>
<keyword evidence="1" id="KW-0732">Signal</keyword>
<dbReference type="EMBL" id="JBHULU010000015">
    <property type="protein sequence ID" value="MFD2514614.1"/>
    <property type="molecule type" value="Genomic_DNA"/>
</dbReference>
<gene>
    <name evidence="2" type="ORF">ACFSRY_12125</name>
</gene>
<feature type="chain" id="PRO_5047305855" evidence="1">
    <location>
        <begin position="22"/>
        <end position="172"/>
    </location>
</feature>
<evidence type="ECO:0000256" key="1">
    <source>
        <dbReference type="SAM" id="SignalP"/>
    </source>
</evidence>
<evidence type="ECO:0000313" key="2">
    <source>
        <dbReference type="EMBL" id="MFD2514614.1"/>
    </source>
</evidence>
<accession>A0ABW5IMV9</accession>
<evidence type="ECO:0000313" key="3">
    <source>
        <dbReference type="Proteomes" id="UP001597544"/>
    </source>
</evidence>